<evidence type="ECO:0000313" key="1">
    <source>
        <dbReference type="EMBL" id="KAI3712398.1"/>
    </source>
</evidence>
<organism evidence="1 2">
    <name type="scientific">Smallanthus sonchifolius</name>
    <dbReference type="NCBI Taxonomy" id="185202"/>
    <lineage>
        <taxon>Eukaryota</taxon>
        <taxon>Viridiplantae</taxon>
        <taxon>Streptophyta</taxon>
        <taxon>Embryophyta</taxon>
        <taxon>Tracheophyta</taxon>
        <taxon>Spermatophyta</taxon>
        <taxon>Magnoliopsida</taxon>
        <taxon>eudicotyledons</taxon>
        <taxon>Gunneridae</taxon>
        <taxon>Pentapetalae</taxon>
        <taxon>asterids</taxon>
        <taxon>campanulids</taxon>
        <taxon>Asterales</taxon>
        <taxon>Asteraceae</taxon>
        <taxon>Asteroideae</taxon>
        <taxon>Heliantheae alliance</taxon>
        <taxon>Millerieae</taxon>
        <taxon>Smallanthus</taxon>
    </lineage>
</organism>
<protein>
    <submittedName>
        <fullName evidence="1">Uncharacterized protein</fullName>
    </submittedName>
</protein>
<gene>
    <name evidence="1" type="ORF">L1987_70954</name>
</gene>
<proteinExistence type="predicted"/>
<reference evidence="1 2" key="2">
    <citation type="journal article" date="2022" name="Mol. Ecol. Resour.">
        <title>The genomes of chicory, endive, great burdock and yacon provide insights into Asteraceae paleo-polyploidization history and plant inulin production.</title>
        <authorList>
            <person name="Fan W."/>
            <person name="Wang S."/>
            <person name="Wang H."/>
            <person name="Wang A."/>
            <person name="Jiang F."/>
            <person name="Liu H."/>
            <person name="Zhao H."/>
            <person name="Xu D."/>
            <person name="Zhang Y."/>
        </authorList>
    </citation>
    <scope>NUCLEOTIDE SEQUENCE [LARGE SCALE GENOMIC DNA]</scope>
    <source>
        <strain evidence="2">cv. Yunnan</strain>
        <tissue evidence="1">Leaves</tissue>
    </source>
</reference>
<reference evidence="2" key="1">
    <citation type="journal article" date="2022" name="Mol. Ecol. Resour.">
        <title>The genomes of chicory, endive, great burdock and yacon provide insights into Asteraceae palaeo-polyploidization history and plant inulin production.</title>
        <authorList>
            <person name="Fan W."/>
            <person name="Wang S."/>
            <person name="Wang H."/>
            <person name="Wang A."/>
            <person name="Jiang F."/>
            <person name="Liu H."/>
            <person name="Zhao H."/>
            <person name="Xu D."/>
            <person name="Zhang Y."/>
        </authorList>
    </citation>
    <scope>NUCLEOTIDE SEQUENCE [LARGE SCALE GENOMIC DNA]</scope>
    <source>
        <strain evidence="2">cv. Yunnan</strain>
    </source>
</reference>
<dbReference type="EMBL" id="CM042041">
    <property type="protein sequence ID" value="KAI3712398.1"/>
    <property type="molecule type" value="Genomic_DNA"/>
</dbReference>
<sequence>MMQGQSSKVKKTPVSSNFQFQTPKVHGKYGLLDLPLPEMGLNQDDDLVPWLNYPLDDYGSNLLPELSGVTVHEPSMHNGQSNTSKVSRSGHLSLSSDPTVRSGVSEIGNSNCRSKAHNISHRDPVVQKQDSVLNFSHFSRPAVTKATVRNHGPQKEVGQPSMDSVKVCLNPVQWNSAEQASNDLTKSCKRKFRDEDFECQSQDVEEELLATKTAAASRGGTGSKRSRAAEVHNLSERVSKFSYPC</sequence>
<keyword evidence="2" id="KW-1185">Reference proteome</keyword>
<dbReference type="Proteomes" id="UP001056120">
    <property type="component" value="Linkage Group LG24"/>
</dbReference>
<comment type="caution">
    <text evidence="1">The sequence shown here is derived from an EMBL/GenBank/DDBJ whole genome shotgun (WGS) entry which is preliminary data.</text>
</comment>
<accession>A0ACB9ASP5</accession>
<evidence type="ECO:0000313" key="2">
    <source>
        <dbReference type="Proteomes" id="UP001056120"/>
    </source>
</evidence>
<name>A0ACB9ASP5_9ASTR</name>